<organism evidence="2 3">
    <name type="scientific">Pseudonocardia hydrocarbonoxydans</name>
    <dbReference type="NCBI Taxonomy" id="76726"/>
    <lineage>
        <taxon>Bacteria</taxon>
        <taxon>Bacillati</taxon>
        <taxon>Actinomycetota</taxon>
        <taxon>Actinomycetes</taxon>
        <taxon>Pseudonocardiales</taxon>
        <taxon>Pseudonocardiaceae</taxon>
        <taxon>Pseudonocardia</taxon>
    </lineage>
</organism>
<dbReference type="SUPFAM" id="SSF103647">
    <property type="entry name" value="TSP type-3 repeat"/>
    <property type="match status" value="1"/>
</dbReference>
<gene>
    <name evidence="2" type="ORF">PHY01_07100</name>
</gene>
<reference evidence="2 3" key="1">
    <citation type="submission" date="2019-06" db="EMBL/GenBank/DDBJ databases">
        <title>Whole genome shotgun sequence of Pseudonocardia hydrocarbonoxydans NBRC 14498.</title>
        <authorList>
            <person name="Hosoyama A."/>
            <person name="Uohara A."/>
            <person name="Ohji S."/>
            <person name="Ichikawa N."/>
        </authorList>
    </citation>
    <scope>NUCLEOTIDE SEQUENCE [LARGE SCALE GENOMIC DNA]</scope>
    <source>
        <strain evidence="2 3">NBRC 14498</strain>
    </source>
</reference>
<dbReference type="InterPro" id="IPR028974">
    <property type="entry name" value="TSP_type-3_rpt"/>
</dbReference>
<feature type="compositionally biased region" description="Low complexity" evidence="1">
    <location>
        <begin position="124"/>
        <end position="134"/>
    </location>
</feature>
<name>A0A4Y3WHL2_9PSEU</name>
<evidence type="ECO:0000313" key="3">
    <source>
        <dbReference type="Proteomes" id="UP000320338"/>
    </source>
</evidence>
<dbReference type="AlphaFoldDB" id="A0A4Y3WHL2"/>
<accession>A0A4Y3WHL2</accession>
<keyword evidence="3" id="KW-1185">Reference proteome</keyword>
<evidence type="ECO:0000313" key="2">
    <source>
        <dbReference type="EMBL" id="GEC18427.1"/>
    </source>
</evidence>
<dbReference type="EMBL" id="BJNG01000005">
    <property type="protein sequence ID" value="GEC18427.1"/>
    <property type="molecule type" value="Genomic_DNA"/>
</dbReference>
<dbReference type="Proteomes" id="UP000320338">
    <property type="component" value="Unassembled WGS sequence"/>
</dbReference>
<protein>
    <submittedName>
        <fullName evidence="2">Uncharacterized protein</fullName>
    </submittedName>
</protein>
<evidence type="ECO:0000256" key="1">
    <source>
        <dbReference type="SAM" id="MobiDB-lite"/>
    </source>
</evidence>
<feature type="region of interest" description="Disordered" evidence="1">
    <location>
        <begin position="97"/>
        <end position="142"/>
    </location>
</feature>
<sequence length="176" mass="17605">MSESYVPEPYVVEAVDADGDGYQETTVLDSDGDGLADTALVDVDGDGYADVAAFDNVADGEFVADVVALDVDGDGYADVVADDTDLDGVFDSVTHPVDTPLTDANPYGATGHHPGTDEGTTYSGPFEGGAEAAPGGTGEGRVIAGEGGDAIYVDPDGGVSFSGSDLAGNSYSYDGG</sequence>
<dbReference type="RefSeq" id="WP_141276979.1">
    <property type="nucleotide sequence ID" value="NZ_BAAARZ010000037.1"/>
</dbReference>
<proteinExistence type="predicted"/>
<dbReference type="GO" id="GO:0005509">
    <property type="term" value="F:calcium ion binding"/>
    <property type="evidence" value="ECO:0007669"/>
    <property type="project" value="InterPro"/>
</dbReference>
<comment type="caution">
    <text evidence="2">The sequence shown here is derived from an EMBL/GenBank/DDBJ whole genome shotgun (WGS) entry which is preliminary data.</text>
</comment>